<reference evidence="5 6" key="1">
    <citation type="submission" date="2020-08" db="EMBL/GenBank/DDBJ databases">
        <title>Genomic Encyclopedia of Type Strains, Phase III (KMG-III): the genomes of soil and plant-associated and newly described type strains.</title>
        <authorList>
            <person name="Whitman W."/>
        </authorList>
    </citation>
    <scope>NUCLEOTIDE SEQUENCE [LARGE SCALE GENOMIC DNA]</scope>
    <source>
        <strain evidence="5 6">CECT 8577</strain>
    </source>
</reference>
<evidence type="ECO:0000256" key="2">
    <source>
        <dbReference type="PROSITE-ProRule" id="PRU00335"/>
    </source>
</evidence>
<proteinExistence type="predicted"/>
<dbReference type="PROSITE" id="PS50977">
    <property type="entry name" value="HTH_TETR_2"/>
    <property type="match status" value="1"/>
</dbReference>
<dbReference type="Gene3D" id="1.10.357.10">
    <property type="entry name" value="Tetracycline Repressor, domain 2"/>
    <property type="match status" value="1"/>
</dbReference>
<evidence type="ECO:0000259" key="4">
    <source>
        <dbReference type="PROSITE" id="PS50977"/>
    </source>
</evidence>
<evidence type="ECO:0000256" key="3">
    <source>
        <dbReference type="SAM" id="MobiDB-lite"/>
    </source>
</evidence>
<evidence type="ECO:0000313" key="6">
    <source>
        <dbReference type="Proteomes" id="UP000550714"/>
    </source>
</evidence>
<organism evidence="5 6">
    <name type="scientific">Prauserella isguenensis</name>
    <dbReference type="NCBI Taxonomy" id="1470180"/>
    <lineage>
        <taxon>Bacteria</taxon>
        <taxon>Bacillati</taxon>
        <taxon>Actinomycetota</taxon>
        <taxon>Actinomycetes</taxon>
        <taxon>Pseudonocardiales</taxon>
        <taxon>Pseudonocardiaceae</taxon>
        <taxon>Prauserella</taxon>
    </lineage>
</organism>
<dbReference type="PANTHER" id="PTHR30055">
    <property type="entry name" value="HTH-TYPE TRANSCRIPTIONAL REGULATOR RUTR"/>
    <property type="match status" value="1"/>
</dbReference>
<protein>
    <submittedName>
        <fullName evidence="5">AcrR family transcriptional regulator</fullName>
    </submittedName>
</protein>
<dbReference type="InterPro" id="IPR001647">
    <property type="entry name" value="HTH_TetR"/>
</dbReference>
<sequence length="210" mass="22235">MPTTATSAASPPPTTNTGRQGTRDRLLDAAESLLLARDIDEVSIRAINAAAGMNPAAVHYHFGSKDALIGALLERRLAPHWHDGLTRLTARRRAGDAPGVAELVDVVLTPLGELTRTETGRLQLRLLARVVLARREVGFASGWFGLRPWIALLRGAVPGLGGAEAARRLLLAFDLILHTLSATGPAEPPGRSAFRSLRTFAVAGLSAPPP</sequence>
<evidence type="ECO:0000313" key="5">
    <source>
        <dbReference type="EMBL" id="MBB3050894.1"/>
    </source>
</evidence>
<dbReference type="AlphaFoldDB" id="A0A839S0T1"/>
<dbReference type="Pfam" id="PF00440">
    <property type="entry name" value="TetR_N"/>
    <property type="match status" value="1"/>
</dbReference>
<feature type="domain" description="HTH tetR-type" evidence="4">
    <location>
        <begin position="20"/>
        <end position="80"/>
    </location>
</feature>
<feature type="region of interest" description="Disordered" evidence="3">
    <location>
        <begin position="1"/>
        <end position="23"/>
    </location>
</feature>
<feature type="DNA-binding region" description="H-T-H motif" evidence="2">
    <location>
        <begin position="43"/>
        <end position="62"/>
    </location>
</feature>
<name>A0A839S0T1_9PSEU</name>
<dbReference type="GO" id="GO:0003700">
    <property type="term" value="F:DNA-binding transcription factor activity"/>
    <property type="evidence" value="ECO:0007669"/>
    <property type="project" value="TreeGrafter"/>
</dbReference>
<dbReference type="InterPro" id="IPR009057">
    <property type="entry name" value="Homeodomain-like_sf"/>
</dbReference>
<keyword evidence="1 2" id="KW-0238">DNA-binding</keyword>
<dbReference type="Proteomes" id="UP000550714">
    <property type="component" value="Unassembled WGS sequence"/>
</dbReference>
<dbReference type="SUPFAM" id="SSF46689">
    <property type="entry name" value="Homeodomain-like"/>
    <property type="match status" value="1"/>
</dbReference>
<dbReference type="RefSeq" id="WP_183651823.1">
    <property type="nucleotide sequence ID" value="NZ_JACHWU010000002.1"/>
</dbReference>
<gene>
    <name evidence="5" type="ORF">FHS23_001917</name>
</gene>
<comment type="caution">
    <text evidence="5">The sequence shown here is derived from an EMBL/GenBank/DDBJ whole genome shotgun (WGS) entry which is preliminary data.</text>
</comment>
<accession>A0A839S0T1</accession>
<dbReference type="GO" id="GO:0000976">
    <property type="term" value="F:transcription cis-regulatory region binding"/>
    <property type="evidence" value="ECO:0007669"/>
    <property type="project" value="TreeGrafter"/>
</dbReference>
<dbReference type="InterPro" id="IPR050109">
    <property type="entry name" value="HTH-type_TetR-like_transc_reg"/>
</dbReference>
<dbReference type="PRINTS" id="PR00455">
    <property type="entry name" value="HTHTETR"/>
</dbReference>
<keyword evidence="6" id="KW-1185">Reference proteome</keyword>
<dbReference type="EMBL" id="JACHWU010000002">
    <property type="protein sequence ID" value="MBB3050894.1"/>
    <property type="molecule type" value="Genomic_DNA"/>
</dbReference>
<dbReference type="PANTHER" id="PTHR30055:SF235">
    <property type="entry name" value="TRANSCRIPTIONAL REGULATORY PROTEIN"/>
    <property type="match status" value="1"/>
</dbReference>
<evidence type="ECO:0000256" key="1">
    <source>
        <dbReference type="ARBA" id="ARBA00023125"/>
    </source>
</evidence>